<organism evidence="2 3">
    <name type="scientific">Aldrovandia affinis</name>
    <dbReference type="NCBI Taxonomy" id="143900"/>
    <lineage>
        <taxon>Eukaryota</taxon>
        <taxon>Metazoa</taxon>
        <taxon>Chordata</taxon>
        <taxon>Craniata</taxon>
        <taxon>Vertebrata</taxon>
        <taxon>Euteleostomi</taxon>
        <taxon>Actinopterygii</taxon>
        <taxon>Neopterygii</taxon>
        <taxon>Teleostei</taxon>
        <taxon>Notacanthiformes</taxon>
        <taxon>Halosauridae</taxon>
        <taxon>Aldrovandia</taxon>
    </lineage>
</organism>
<feature type="coiled-coil region" evidence="1">
    <location>
        <begin position="148"/>
        <end position="182"/>
    </location>
</feature>
<dbReference type="GO" id="GO:0032391">
    <property type="term" value="C:photoreceptor connecting cilium"/>
    <property type="evidence" value="ECO:0007669"/>
    <property type="project" value="TreeGrafter"/>
</dbReference>
<accession>A0AAD7R5S3</accession>
<dbReference type="Proteomes" id="UP001221898">
    <property type="component" value="Unassembled WGS sequence"/>
</dbReference>
<evidence type="ECO:0000313" key="2">
    <source>
        <dbReference type="EMBL" id="KAJ8366451.1"/>
    </source>
</evidence>
<dbReference type="GO" id="GO:0046548">
    <property type="term" value="P:retinal rod cell development"/>
    <property type="evidence" value="ECO:0007669"/>
    <property type="project" value="TreeGrafter"/>
</dbReference>
<sequence length="308" mass="35361">MSLAVDETAGDLPVRDVGLRDRRRVFRVSREQLEEQCLRLQEENTLLRQHTRTQDQRLRRMSTKLLSLRERCPGSAGLREGELEEAVQELEVRVATLESQKGALQSKLSLARQHILDLGEEANTEPEIGGVRTERAECSVIETQQVRVTELELAAQTLRDTLREKEREIEDTTRDLRRQQADGHRVTIRESVDMIRLQKQLSDKSTALLVIQEKFSVLQEVYEEQLAESQKPLKQSQEALLEKAEELTEQLKQERQRALCLEGQLTTAAISAQVLEELQERLSDVEGERDLLKEAMTDCWRGEQRGGV</sequence>
<dbReference type="EMBL" id="JAINUG010000589">
    <property type="protein sequence ID" value="KAJ8366451.1"/>
    <property type="molecule type" value="Genomic_DNA"/>
</dbReference>
<proteinExistence type="predicted"/>
<evidence type="ECO:0000313" key="3">
    <source>
        <dbReference type="Proteomes" id="UP001221898"/>
    </source>
</evidence>
<keyword evidence="1" id="KW-0175">Coiled coil</keyword>
<dbReference type="PANTHER" id="PTHR14240:SF1">
    <property type="entry name" value="PROTEIN FANTOM-RELATED"/>
    <property type="match status" value="1"/>
</dbReference>
<comment type="caution">
    <text evidence="2">The sequence shown here is derived from an EMBL/GenBank/DDBJ whole genome shotgun (WGS) entry which is preliminary data.</text>
</comment>
<feature type="coiled-coil region" evidence="1">
    <location>
        <begin position="80"/>
        <end position="107"/>
    </location>
</feature>
<feature type="coiled-coil region" evidence="1">
    <location>
        <begin position="23"/>
        <end position="50"/>
    </location>
</feature>
<dbReference type="AlphaFoldDB" id="A0AAD7R5S3"/>
<keyword evidence="3" id="KW-1185">Reference proteome</keyword>
<name>A0AAD7R5S3_9TELE</name>
<protein>
    <submittedName>
        <fullName evidence="2">Uncharacterized protein</fullName>
    </submittedName>
</protein>
<dbReference type="PANTHER" id="PTHR14240">
    <property type="entry name" value="RETINITIS PIGMENTOSA GTPASE REGULATOR-INTERACTING PROTEIN"/>
    <property type="match status" value="1"/>
</dbReference>
<reference evidence="2" key="1">
    <citation type="journal article" date="2023" name="Science">
        <title>Genome structures resolve the early diversification of teleost fishes.</title>
        <authorList>
            <person name="Parey E."/>
            <person name="Louis A."/>
            <person name="Montfort J."/>
            <person name="Bouchez O."/>
            <person name="Roques C."/>
            <person name="Iampietro C."/>
            <person name="Lluch J."/>
            <person name="Castinel A."/>
            <person name="Donnadieu C."/>
            <person name="Desvignes T."/>
            <person name="Floi Bucao C."/>
            <person name="Jouanno E."/>
            <person name="Wen M."/>
            <person name="Mejri S."/>
            <person name="Dirks R."/>
            <person name="Jansen H."/>
            <person name="Henkel C."/>
            <person name="Chen W.J."/>
            <person name="Zahm M."/>
            <person name="Cabau C."/>
            <person name="Klopp C."/>
            <person name="Thompson A.W."/>
            <person name="Robinson-Rechavi M."/>
            <person name="Braasch I."/>
            <person name="Lecointre G."/>
            <person name="Bobe J."/>
            <person name="Postlethwait J.H."/>
            <person name="Berthelot C."/>
            <person name="Roest Crollius H."/>
            <person name="Guiguen Y."/>
        </authorList>
    </citation>
    <scope>NUCLEOTIDE SEQUENCE</scope>
    <source>
        <strain evidence="2">NC1722</strain>
    </source>
</reference>
<evidence type="ECO:0000256" key="1">
    <source>
        <dbReference type="SAM" id="Coils"/>
    </source>
</evidence>
<gene>
    <name evidence="2" type="ORF">AAFF_G00353700</name>
</gene>
<dbReference type="InterPro" id="IPR031139">
    <property type="entry name" value="RPGRIP1_fam"/>
</dbReference>
<dbReference type="GO" id="GO:1905515">
    <property type="term" value="P:non-motile cilium assembly"/>
    <property type="evidence" value="ECO:0007669"/>
    <property type="project" value="TreeGrafter"/>
</dbReference>
<feature type="coiled-coil region" evidence="1">
    <location>
        <begin position="233"/>
        <end position="295"/>
    </location>
</feature>